<feature type="binding site" description="axial binding residue" evidence="4">
    <location>
        <position position="431"/>
    </location>
    <ligand>
        <name>heme</name>
        <dbReference type="ChEBI" id="CHEBI:30413"/>
    </ligand>
    <ligandPart>
        <name>Fe</name>
        <dbReference type="ChEBI" id="CHEBI:18248"/>
    </ligandPart>
</feature>
<dbReference type="PRINTS" id="PR00463">
    <property type="entry name" value="EP450I"/>
</dbReference>
<keyword evidence="4" id="KW-0349">Heme</keyword>
<dbReference type="InterPro" id="IPR036396">
    <property type="entry name" value="Cyt_P450_sf"/>
</dbReference>
<comment type="cofactor">
    <cofactor evidence="1 4">
        <name>heme</name>
        <dbReference type="ChEBI" id="CHEBI:30413"/>
    </cofactor>
</comment>
<gene>
    <name evidence="5" type="ORF">E8E13_005810</name>
</gene>
<evidence type="ECO:0000313" key="6">
    <source>
        <dbReference type="Proteomes" id="UP000801428"/>
    </source>
</evidence>
<evidence type="ECO:0000256" key="4">
    <source>
        <dbReference type="PIRSR" id="PIRSR602401-1"/>
    </source>
</evidence>
<dbReference type="AlphaFoldDB" id="A0A9P4T7C6"/>
<evidence type="ECO:0000256" key="1">
    <source>
        <dbReference type="ARBA" id="ARBA00001971"/>
    </source>
</evidence>
<sequence>MALLDIILDAALNHPFTATIAPITLLLIARIFYRLYLHPISHIPGPFLPKITSLWLYYHAYIGDEASAIHQLHAQYGPLVRVAPNEVDISDADAIQPIYVAKGGFMKAPCYANFDIDGHKSIFSTTSPEYRATRAKAVVPLFSTKSLRENREAIAGCVDRMVQRLDEEARTKEPVNVLKLGRALAVDAVSTHLFRENYNGVGEEGPTLSVSAFVDAFVAVGRFFYLPTPVFVWLEWGIGKWMADRETEESMMLVDKFVGNLVSSTTAKSQTYPGRLLAAGITHEEVEAQCKDLLFAGTDSTGMNLATIVRGLVMHPDKYEKLKREVNDNLTRGADTEDVQALPYLNAVVKEGLRLSMANPTRLPHVVPAGGWMFKGTLFPAGTIVGCSAYELHFNERIFPQARAFVPERWLEATEEMSKFWFAFGAGSRACIARNLATFELQLATERLASSGVLDGGRAVGNGDVEIYEWFNSKLSTKAMTTSGSDALAALTTPSDHFLSKLPGEIRNAIYQVLLDDLTPDRPDPRLDTSAALSTCLRLCGVNKQIRTEFGRALSHHQYVIGLEELPAFFAAFFPRQCLTAPCDHSHITQPKKIRVTAAKSKVFSKAEYNLTDVFLAKAHLRNLQIEVPNRLSLLTHQVDDLGFLFSLLQDRPSPLLNGFQNGYIKRIKFLPRPNSGLMEYEVWQLRLNNVADELSKEEQELAHGYCGNLWDSSSHARSKVYLHVQDARRLFKQELKYCGHYDQFTFRNRVAKTGEKCDCYSKLMHSIQLRNTQRTEITALGGIDPGTPPTAADIPVFLVAYYAGIPVGCGGLRPLSPPPDSAPSEAAHSNAAEIKRIIILRVARRDRHRDNALLE</sequence>
<protein>
    <recommendedName>
        <fullName evidence="7">Cytochrome P450</fullName>
    </recommendedName>
</protein>
<dbReference type="Proteomes" id="UP000801428">
    <property type="component" value="Unassembled WGS sequence"/>
</dbReference>
<evidence type="ECO:0000256" key="3">
    <source>
        <dbReference type="ARBA" id="ARBA00023004"/>
    </source>
</evidence>
<dbReference type="PANTHER" id="PTHR24305">
    <property type="entry name" value="CYTOCHROME P450"/>
    <property type="match status" value="1"/>
</dbReference>
<dbReference type="Gene3D" id="1.10.630.10">
    <property type="entry name" value="Cytochrome P450"/>
    <property type="match status" value="1"/>
</dbReference>
<keyword evidence="2 4" id="KW-0479">Metal-binding</keyword>
<dbReference type="OrthoDB" id="1470350at2759"/>
<dbReference type="GO" id="GO:0004497">
    <property type="term" value="F:monooxygenase activity"/>
    <property type="evidence" value="ECO:0007669"/>
    <property type="project" value="InterPro"/>
</dbReference>
<keyword evidence="3 4" id="KW-0408">Iron</keyword>
<dbReference type="EMBL" id="SWKU01000026">
    <property type="protein sequence ID" value="KAF2996719.1"/>
    <property type="molecule type" value="Genomic_DNA"/>
</dbReference>
<evidence type="ECO:0000256" key="2">
    <source>
        <dbReference type="ARBA" id="ARBA00022723"/>
    </source>
</evidence>
<dbReference type="InterPro" id="IPR017972">
    <property type="entry name" value="Cyt_P450_CS"/>
</dbReference>
<proteinExistence type="predicted"/>
<dbReference type="PROSITE" id="PS00086">
    <property type="entry name" value="CYTOCHROME_P450"/>
    <property type="match status" value="1"/>
</dbReference>
<dbReference type="InterPro" id="IPR001128">
    <property type="entry name" value="Cyt_P450"/>
</dbReference>
<dbReference type="CDD" id="cd11062">
    <property type="entry name" value="CYP58-like"/>
    <property type="match status" value="1"/>
</dbReference>
<dbReference type="InterPro" id="IPR050121">
    <property type="entry name" value="Cytochrome_P450_monoxygenase"/>
</dbReference>
<evidence type="ECO:0008006" key="7">
    <source>
        <dbReference type="Google" id="ProtNLM"/>
    </source>
</evidence>
<organism evidence="5 6">
    <name type="scientific">Curvularia kusanoi</name>
    <name type="common">Cochliobolus kusanoi</name>
    <dbReference type="NCBI Taxonomy" id="90978"/>
    <lineage>
        <taxon>Eukaryota</taxon>
        <taxon>Fungi</taxon>
        <taxon>Dikarya</taxon>
        <taxon>Ascomycota</taxon>
        <taxon>Pezizomycotina</taxon>
        <taxon>Dothideomycetes</taxon>
        <taxon>Pleosporomycetidae</taxon>
        <taxon>Pleosporales</taxon>
        <taxon>Pleosporineae</taxon>
        <taxon>Pleosporaceae</taxon>
        <taxon>Curvularia</taxon>
    </lineage>
</organism>
<dbReference type="PANTHER" id="PTHR24305:SF156">
    <property type="entry name" value="P450, PUTATIVE (EUROFUNG)-RELATED"/>
    <property type="match status" value="1"/>
</dbReference>
<comment type="caution">
    <text evidence="5">The sequence shown here is derived from an EMBL/GenBank/DDBJ whole genome shotgun (WGS) entry which is preliminary data.</text>
</comment>
<reference evidence="5" key="1">
    <citation type="submission" date="2019-04" db="EMBL/GenBank/DDBJ databases">
        <title>Sequencing of skin fungus with MAO and IRED activity.</title>
        <authorList>
            <person name="Marsaioli A.J."/>
            <person name="Bonatto J.M.C."/>
            <person name="Reis Junior O."/>
        </authorList>
    </citation>
    <scope>NUCLEOTIDE SEQUENCE</scope>
    <source>
        <strain evidence="5">30M1</strain>
    </source>
</reference>
<dbReference type="Pfam" id="PF00067">
    <property type="entry name" value="p450"/>
    <property type="match status" value="1"/>
</dbReference>
<accession>A0A9P4T7C6</accession>
<dbReference type="GO" id="GO:0020037">
    <property type="term" value="F:heme binding"/>
    <property type="evidence" value="ECO:0007669"/>
    <property type="project" value="InterPro"/>
</dbReference>
<name>A0A9P4T7C6_CURKU</name>
<dbReference type="SUPFAM" id="SSF48264">
    <property type="entry name" value="Cytochrome P450"/>
    <property type="match status" value="1"/>
</dbReference>
<dbReference type="GO" id="GO:0016705">
    <property type="term" value="F:oxidoreductase activity, acting on paired donors, with incorporation or reduction of molecular oxygen"/>
    <property type="evidence" value="ECO:0007669"/>
    <property type="project" value="InterPro"/>
</dbReference>
<evidence type="ECO:0000313" key="5">
    <source>
        <dbReference type="EMBL" id="KAF2996719.1"/>
    </source>
</evidence>
<dbReference type="GO" id="GO:0005506">
    <property type="term" value="F:iron ion binding"/>
    <property type="evidence" value="ECO:0007669"/>
    <property type="project" value="InterPro"/>
</dbReference>
<keyword evidence="6" id="KW-1185">Reference proteome</keyword>
<dbReference type="InterPro" id="IPR002401">
    <property type="entry name" value="Cyt_P450_E_grp-I"/>
</dbReference>